<organism evidence="3 4">
    <name type="scientific">Dyadobacter jiangsuensis</name>
    <dbReference type="NCBI Taxonomy" id="1591085"/>
    <lineage>
        <taxon>Bacteria</taxon>
        <taxon>Pseudomonadati</taxon>
        <taxon>Bacteroidota</taxon>
        <taxon>Cytophagia</taxon>
        <taxon>Cytophagales</taxon>
        <taxon>Spirosomataceae</taxon>
        <taxon>Dyadobacter</taxon>
    </lineage>
</organism>
<comment type="similarity">
    <text evidence="1">Belongs to the RelE toxin family.</text>
</comment>
<dbReference type="AlphaFoldDB" id="A0A2P8FN61"/>
<keyword evidence="4" id="KW-1185">Reference proteome</keyword>
<dbReference type="Pfam" id="PF05016">
    <property type="entry name" value="ParE_toxin"/>
    <property type="match status" value="1"/>
</dbReference>
<proteinExistence type="inferred from homology"/>
<evidence type="ECO:0000313" key="3">
    <source>
        <dbReference type="EMBL" id="PSL23178.1"/>
    </source>
</evidence>
<evidence type="ECO:0000256" key="1">
    <source>
        <dbReference type="ARBA" id="ARBA00006226"/>
    </source>
</evidence>
<protein>
    <submittedName>
        <fullName evidence="3">mRNA interferase RelE/StbE</fullName>
    </submittedName>
</protein>
<dbReference type="RefSeq" id="WP_106598816.1">
    <property type="nucleotide sequence ID" value="NZ_PYAS01000017.1"/>
</dbReference>
<dbReference type="PANTHER" id="PTHR35601">
    <property type="entry name" value="TOXIN RELE"/>
    <property type="match status" value="1"/>
</dbReference>
<gene>
    <name evidence="3" type="ORF">CLV60_11755</name>
</gene>
<dbReference type="Proteomes" id="UP000241964">
    <property type="component" value="Unassembled WGS sequence"/>
</dbReference>
<dbReference type="InterPro" id="IPR007712">
    <property type="entry name" value="RelE/ParE_toxin"/>
</dbReference>
<sequence>MKYKVSYAKRALKELSKLPSKAVGQMVKKINSLAENPYQAGVRKLTDTDEIYRARVGNYRILYEINDGELHVIIVAIGDRKDVYSR</sequence>
<keyword evidence="2" id="KW-1277">Toxin-antitoxin system</keyword>
<dbReference type="InterPro" id="IPR035093">
    <property type="entry name" value="RelE/ParE_toxin_dom_sf"/>
</dbReference>
<dbReference type="PANTHER" id="PTHR35601:SF1">
    <property type="entry name" value="TOXIN RELE"/>
    <property type="match status" value="1"/>
</dbReference>
<evidence type="ECO:0000313" key="4">
    <source>
        <dbReference type="Proteomes" id="UP000241964"/>
    </source>
</evidence>
<evidence type="ECO:0000256" key="2">
    <source>
        <dbReference type="ARBA" id="ARBA00022649"/>
    </source>
</evidence>
<accession>A0A2P8FN61</accession>
<name>A0A2P8FN61_9BACT</name>
<dbReference type="Gene3D" id="3.30.2310.20">
    <property type="entry name" value="RelE-like"/>
    <property type="match status" value="1"/>
</dbReference>
<comment type="caution">
    <text evidence="3">The sequence shown here is derived from an EMBL/GenBank/DDBJ whole genome shotgun (WGS) entry which is preliminary data.</text>
</comment>
<dbReference type="SUPFAM" id="SSF143011">
    <property type="entry name" value="RelE-like"/>
    <property type="match status" value="1"/>
</dbReference>
<dbReference type="OrthoDB" id="9805098at2"/>
<dbReference type="EMBL" id="PYAS01000017">
    <property type="protein sequence ID" value="PSL23178.1"/>
    <property type="molecule type" value="Genomic_DNA"/>
</dbReference>
<reference evidence="3 4" key="1">
    <citation type="submission" date="2018-03" db="EMBL/GenBank/DDBJ databases">
        <title>Genomic Encyclopedia of Archaeal and Bacterial Type Strains, Phase II (KMG-II): from individual species to whole genera.</title>
        <authorList>
            <person name="Goeker M."/>
        </authorList>
    </citation>
    <scope>NUCLEOTIDE SEQUENCE [LARGE SCALE GENOMIC DNA]</scope>
    <source>
        <strain evidence="3 4">DSM 29057</strain>
    </source>
</reference>